<dbReference type="PANTHER" id="PTHR30269">
    <property type="entry name" value="TRANSMEMBRANE PROTEIN YFCA"/>
    <property type="match status" value="1"/>
</dbReference>
<feature type="transmembrane region" description="Helical" evidence="8">
    <location>
        <begin position="46"/>
        <end position="65"/>
    </location>
</feature>
<keyword evidence="10" id="KW-1185">Reference proteome</keyword>
<dbReference type="InterPro" id="IPR002781">
    <property type="entry name" value="TM_pro_TauE-like"/>
</dbReference>
<evidence type="ECO:0000256" key="4">
    <source>
        <dbReference type="ARBA" id="ARBA00022475"/>
    </source>
</evidence>
<evidence type="ECO:0000313" key="10">
    <source>
        <dbReference type="Proteomes" id="UP001595617"/>
    </source>
</evidence>
<protein>
    <recommendedName>
        <fullName evidence="8">Probable membrane transporter protein</fullName>
    </recommendedName>
</protein>
<evidence type="ECO:0000313" key="9">
    <source>
        <dbReference type="EMBL" id="MFC3854132.1"/>
    </source>
</evidence>
<reference evidence="10" key="1">
    <citation type="journal article" date="2019" name="Int. J. Syst. Evol. Microbiol.">
        <title>The Global Catalogue of Microorganisms (GCM) 10K type strain sequencing project: providing services to taxonomists for standard genome sequencing and annotation.</title>
        <authorList>
            <consortium name="The Broad Institute Genomics Platform"/>
            <consortium name="The Broad Institute Genome Sequencing Center for Infectious Disease"/>
            <person name="Wu L."/>
            <person name="Ma J."/>
        </authorList>
    </citation>
    <scope>NUCLEOTIDE SEQUENCE [LARGE SCALE GENOMIC DNA]</scope>
    <source>
        <strain evidence="10">IBRC 10765</strain>
    </source>
</reference>
<comment type="subcellular location">
    <subcellularLocation>
        <location evidence="1 8">Cell membrane</location>
        <topology evidence="1 8">Multi-pass membrane protein</topology>
    </subcellularLocation>
</comment>
<evidence type="ECO:0000256" key="5">
    <source>
        <dbReference type="ARBA" id="ARBA00022692"/>
    </source>
</evidence>
<feature type="transmembrane region" description="Helical" evidence="8">
    <location>
        <begin position="167"/>
        <end position="185"/>
    </location>
</feature>
<evidence type="ECO:0000256" key="7">
    <source>
        <dbReference type="ARBA" id="ARBA00023136"/>
    </source>
</evidence>
<feature type="transmembrane region" description="Helical" evidence="8">
    <location>
        <begin position="130"/>
        <end position="155"/>
    </location>
</feature>
<sequence length="250" mass="26516">MFELTVPFWQWGLACLVVMFGALVQTSIGFGISIVAAPILVFINPAWVPTSLLIAAISQLIPAFLQQRRGTQWRGLRIALLARIPGTLVGIGLLLVMTVSGLMVMIGAATLIGVVLSLTKVRLMPTDRNLGWAGFVSAIMGTTTSIGGPPMALVMQHADAVHLRANLTAYFLVGALISFAAQWSAGYVTKASILAGLFFVPASLIGFAFGSVVARHIPVTAFRYGIIVLCGIAGTLALVQGFLMHFEFIS</sequence>
<keyword evidence="5 8" id="KW-0812">Transmembrane</keyword>
<keyword evidence="7 8" id="KW-0472">Membrane</keyword>
<keyword evidence="4 8" id="KW-1003">Cell membrane</keyword>
<feature type="transmembrane region" description="Helical" evidence="8">
    <location>
        <begin position="86"/>
        <end position="118"/>
    </location>
</feature>
<comment type="similarity">
    <text evidence="2 8">Belongs to the 4-toluene sulfonate uptake permease (TSUP) (TC 2.A.102) family.</text>
</comment>
<organism evidence="9 10">
    <name type="scientific">Saccharospirillum mangrovi</name>
    <dbReference type="NCBI Taxonomy" id="2161747"/>
    <lineage>
        <taxon>Bacteria</taxon>
        <taxon>Pseudomonadati</taxon>
        <taxon>Pseudomonadota</taxon>
        <taxon>Gammaproteobacteria</taxon>
        <taxon>Oceanospirillales</taxon>
        <taxon>Saccharospirillaceae</taxon>
        <taxon>Saccharospirillum</taxon>
    </lineage>
</organism>
<comment type="caution">
    <text evidence="9">The sequence shown here is derived from an EMBL/GenBank/DDBJ whole genome shotgun (WGS) entry which is preliminary data.</text>
</comment>
<accession>A0ABV8A395</accession>
<dbReference type="PANTHER" id="PTHR30269:SF37">
    <property type="entry name" value="MEMBRANE TRANSPORTER PROTEIN"/>
    <property type="match status" value="1"/>
</dbReference>
<dbReference type="InterPro" id="IPR052017">
    <property type="entry name" value="TSUP"/>
</dbReference>
<feature type="transmembrane region" description="Helical" evidence="8">
    <location>
        <begin position="191"/>
        <end position="214"/>
    </location>
</feature>
<evidence type="ECO:0000256" key="1">
    <source>
        <dbReference type="ARBA" id="ARBA00004651"/>
    </source>
</evidence>
<dbReference type="EMBL" id="JBHRYR010000005">
    <property type="protein sequence ID" value="MFC3854132.1"/>
    <property type="molecule type" value="Genomic_DNA"/>
</dbReference>
<evidence type="ECO:0000256" key="3">
    <source>
        <dbReference type="ARBA" id="ARBA00022448"/>
    </source>
</evidence>
<name>A0ABV8A395_9GAMM</name>
<keyword evidence="3" id="KW-0813">Transport</keyword>
<proteinExistence type="inferred from homology"/>
<evidence type="ECO:0000256" key="6">
    <source>
        <dbReference type="ARBA" id="ARBA00022989"/>
    </source>
</evidence>
<dbReference type="RefSeq" id="WP_380698115.1">
    <property type="nucleotide sequence ID" value="NZ_JBHRYR010000005.1"/>
</dbReference>
<dbReference type="Proteomes" id="UP001595617">
    <property type="component" value="Unassembled WGS sequence"/>
</dbReference>
<feature type="transmembrane region" description="Helical" evidence="8">
    <location>
        <begin position="12"/>
        <end position="40"/>
    </location>
</feature>
<dbReference type="Pfam" id="PF01925">
    <property type="entry name" value="TauE"/>
    <property type="match status" value="1"/>
</dbReference>
<feature type="transmembrane region" description="Helical" evidence="8">
    <location>
        <begin position="221"/>
        <end position="243"/>
    </location>
</feature>
<evidence type="ECO:0000256" key="2">
    <source>
        <dbReference type="ARBA" id="ARBA00009142"/>
    </source>
</evidence>
<evidence type="ECO:0000256" key="8">
    <source>
        <dbReference type="RuleBase" id="RU363041"/>
    </source>
</evidence>
<keyword evidence="6 8" id="KW-1133">Transmembrane helix</keyword>
<gene>
    <name evidence="9" type="ORF">ACFOOG_14915</name>
</gene>